<protein>
    <submittedName>
        <fullName evidence="1">Uncharacterized protein</fullName>
    </submittedName>
</protein>
<evidence type="ECO:0000313" key="1">
    <source>
        <dbReference type="EMBL" id="MDX8480115.1"/>
    </source>
</evidence>
<proteinExistence type="predicted"/>
<sequence length="76" mass="8323">MADDLHLAPDPAGFIDNANRGLFHRDIETDKVFHAALPFLMLVAVWTDHVLSSARSAAPSCITVEEGAQAEYPIYL</sequence>
<dbReference type="EMBL" id="JAVIIW010000018">
    <property type="protein sequence ID" value="MDX8480115.1"/>
    <property type="molecule type" value="Genomic_DNA"/>
</dbReference>
<evidence type="ECO:0000313" key="2">
    <source>
        <dbReference type="Proteomes" id="UP001287059"/>
    </source>
</evidence>
<organism evidence="1 2">
    <name type="scientific">Mesorhizobium album</name>
    <dbReference type="NCBI Taxonomy" id="3072314"/>
    <lineage>
        <taxon>Bacteria</taxon>
        <taxon>Pseudomonadati</taxon>
        <taxon>Pseudomonadota</taxon>
        <taxon>Alphaproteobacteria</taxon>
        <taxon>Hyphomicrobiales</taxon>
        <taxon>Phyllobacteriaceae</taxon>
        <taxon>Mesorhizobium</taxon>
    </lineage>
</organism>
<keyword evidence="2" id="KW-1185">Reference proteome</keyword>
<reference evidence="1 2" key="1">
    <citation type="submission" date="2023-08" db="EMBL/GenBank/DDBJ databases">
        <title>Implementing the SeqCode for naming new Mesorhizobium species isolated from Vachellia karroo root nodules.</title>
        <authorList>
            <person name="Van Lill M."/>
        </authorList>
    </citation>
    <scope>NUCLEOTIDE SEQUENCE [LARGE SCALE GENOMIC DNA]</scope>
    <source>
        <strain evidence="1 2">VK24D</strain>
    </source>
</reference>
<name>A0ABU4XZI6_9HYPH</name>
<accession>A0ABU4XZI6</accession>
<comment type="caution">
    <text evidence="1">The sequence shown here is derived from an EMBL/GenBank/DDBJ whole genome shotgun (WGS) entry which is preliminary data.</text>
</comment>
<dbReference type="RefSeq" id="WP_320288431.1">
    <property type="nucleotide sequence ID" value="NZ_JAVIIW010000018.1"/>
</dbReference>
<dbReference type="Proteomes" id="UP001287059">
    <property type="component" value="Unassembled WGS sequence"/>
</dbReference>
<gene>
    <name evidence="1" type="ORF">RFN28_16785</name>
</gene>